<dbReference type="AlphaFoldDB" id="A0A1X7VE67"/>
<organism evidence="1">
    <name type="scientific">Amphimedon queenslandica</name>
    <name type="common">Sponge</name>
    <dbReference type="NCBI Taxonomy" id="400682"/>
    <lineage>
        <taxon>Eukaryota</taxon>
        <taxon>Metazoa</taxon>
        <taxon>Porifera</taxon>
        <taxon>Demospongiae</taxon>
        <taxon>Heteroscleromorpha</taxon>
        <taxon>Haplosclerida</taxon>
        <taxon>Niphatidae</taxon>
        <taxon>Amphimedon</taxon>
    </lineage>
</organism>
<evidence type="ECO:0008006" key="2">
    <source>
        <dbReference type="Google" id="ProtNLM"/>
    </source>
</evidence>
<reference evidence="1" key="1">
    <citation type="submission" date="2017-05" db="UniProtKB">
        <authorList>
            <consortium name="EnsemblMetazoa"/>
        </authorList>
    </citation>
    <scope>IDENTIFICATION</scope>
</reference>
<name>A0A1X7VE67_AMPQE</name>
<accession>A0A1X7VE67</accession>
<dbReference type="EnsemblMetazoa" id="Aqu2.1.38019_001">
    <property type="protein sequence ID" value="Aqu2.1.38019_001"/>
    <property type="gene ID" value="Aqu2.1.38019"/>
</dbReference>
<protein>
    <recommendedName>
        <fullName evidence="2">ATP-dependent DNA helicase</fullName>
    </recommendedName>
</protein>
<dbReference type="InParanoid" id="A0A1X7VE67"/>
<sequence length="82" mass="9069">LVNGAIATAMDIHATHISIKFDHIDVPCDVERVTSRFMLSKNLHIHRKQFPIILSYAITIHKCQGLSQDTAVTDSSTNVLGI</sequence>
<proteinExistence type="predicted"/>
<evidence type="ECO:0000313" key="1">
    <source>
        <dbReference type="EnsemblMetazoa" id="Aqu2.1.38019_001"/>
    </source>
</evidence>